<evidence type="ECO:0000259" key="1">
    <source>
        <dbReference type="PROSITE" id="PS51480"/>
    </source>
</evidence>
<dbReference type="GeneID" id="93018322"/>
<dbReference type="PANTHER" id="PTHR33434:SF4">
    <property type="entry name" value="PHOSPHATASE PROTEIN"/>
    <property type="match status" value="1"/>
</dbReference>
<dbReference type="SMART" id="SM01121">
    <property type="entry name" value="Dak1_2"/>
    <property type="match status" value="1"/>
</dbReference>
<accession>A0A9K3STT2</accession>
<protein>
    <submittedName>
        <fullName evidence="2">DAK2 domain-containing protein</fullName>
    </submittedName>
</protein>
<comment type="caution">
    <text evidence="2">The sequence shown here is derived from an EMBL/GenBank/DDBJ whole genome shotgun (WGS) entry which is preliminary data.</text>
</comment>
<dbReference type="GO" id="GO:0004371">
    <property type="term" value="F:glycerone kinase activity"/>
    <property type="evidence" value="ECO:0007669"/>
    <property type="project" value="InterPro"/>
</dbReference>
<dbReference type="Pfam" id="PF02734">
    <property type="entry name" value="Dak2"/>
    <property type="match status" value="1"/>
</dbReference>
<dbReference type="PROSITE" id="PS51480">
    <property type="entry name" value="DHAL"/>
    <property type="match status" value="1"/>
</dbReference>
<dbReference type="InterPro" id="IPR048394">
    <property type="entry name" value="FakA-like_M"/>
</dbReference>
<dbReference type="RefSeq" id="WP_193622158.1">
    <property type="nucleotide sequence ID" value="NZ_JALQCT010000002.1"/>
</dbReference>
<dbReference type="SMART" id="SM01120">
    <property type="entry name" value="Dak2"/>
    <property type="match status" value="1"/>
</dbReference>
<gene>
    <name evidence="2" type="ORF">OC696_00175</name>
</gene>
<dbReference type="Proteomes" id="UP001170651">
    <property type="component" value="Unassembled WGS sequence"/>
</dbReference>
<dbReference type="InterPro" id="IPR004007">
    <property type="entry name" value="DhaL_dom"/>
</dbReference>
<dbReference type="InterPro" id="IPR050270">
    <property type="entry name" value="DegV_domain_contain"/>
</dbReference>
<feature type="domain" description="DhaL" evidence="1">
    <location>
        <begin position="11"/>
        <end position="204"/>
    </location>
</feature>
<dbReference type="InterPro" id="IPR036117">
    <property type="entry name" value="DhaL_dom_sf"/>
</dbReference>
<evidence type="ECO:0000313" key="2">
    <source>
        <dbReference type="EMBL" id="MDO8054291.1"/>
    </source>
</evidence>
<organism evidence="2 3">
    <name type="scientific">Candidatus Phytoplasma australasiaticum subsp. australasiaticum</name>
    <dbReference type="NCBI Taxonomy" id="2832407"/>
    <lineage>
        <taxon>Bacteria</taxon>
        <taxon>Bacillati</taxon>
        <taxon>Mycoplasmatota</taxon>
        <taxon>Mollicutes</taxon>
        <taxon>Acholeplasmatales</taxon>
        <taxon>Acholeplasmataceae</taxon>
        <taxon>Candidatus Phytoplasma</taxon>
        <taxon>16SrII (Peanut WB group)</taxon>
        <taxon>Candidatus Phytoplasma australasiaticum</taxon>
    </lineage>
</organism>
<dbReference type="EMBL" id="JAOSIW010000001">
    <property type="protein sequence ID" value="MDO8054291.1"/>
    <property type="molecule type" value="Genomic_DNA"/>
</dbReference>
<dbReference type="SUPFAM" id="SSF101473">
    <property type="entry name" value="DhaL-like"/>
    <property type="match status" value="1"/>
</dbReference>
<dbReference type="InterPro" id="IPR019986">
    <property type="entry name" value="YloV-like"/>
</dbReference>
<dbReference type="InterPro" id="IPR033470">
    <property type="entry name" value="FakA-like_C"/>
</dbReference>
<keyword evidence="3" id="KW-1185">Reference proteome</keyword>
<evidence type="ECO:0000313" key="3">
    <source>
        <dbReference type="Proteomes" id="UP001170651"/>
    </source>
</evidence>
<sequence>MSISEQTIDGLLFKEMVINGTINLKKNCQKINNLNVFPVPDGDTGTNMYMTMAEGIRHIYYLNENSITEVSRVLANALIMSSKGNSGVILSQFFSGLSNKLIQLKKSFVNIEEFIQSLISGYQQAYDSIFSPVEGTILTVLRDSLEAINDQKFFNNIEELLKQIIKYAKKSLEKTPELLPILKESNVVDSGAAGLIYFFEGMLLCCQGSKLSLKEFDKDFLLSKEILEDFDHYKATEISDISSSKIPYCYCTEFVVQLYQSNELSLSKLRKQFIKFGNSLIVILNEKLLKIHIHTNKPGLVLTNLLKYGFLIKSKIDNIKEQNKIFLQEQNFSYDNSILKKNYVLIATTPNATINEIFRKDFKVDYLIIIEQREIIWDFFWTNFNKILNKLEISDVILFPNNPEILANSDLIKNFNNFNISIMNTSNIAQGYNALVAFDETLSYSENISHMNDNIKNNLVGKILFNPNVNLLENFSSDFEAFLDSTFFKKNNNLEILIIELLQKMITKTTQLITIFYDQQLEKHDSLIGLEKFLFNNYNDLEINKIKNNDNMHYYLILVEN</sequence>
<dbReference type="GO" id="GO:0006071">
    <property type="term" value="P:glycerol metabolic process"/>
    <property type="evidence" value="ECO:0007669"/>
    <property type="project" value="InterPro"/>
</dbReference>
<reference evidence="2 3" key="1">
    <citation type="journal article" date="2023" name="Int. J. Syst. Evol. Microbiol.">
        <title>The observation of taxonomic boundaries for the 16SrII and 16SrXXV phytoplasmas using genome-based delimitation.</title>
        <authorList>
            <person name="Rodrigues Jardim B."/>
            <person name="Tran-Nguyen L.T.T."/>
            <person name="Gambley C."/>
            <person name="Al-Sadi A.M."/>
            <person name="Al-Subhi A.M."/>
            <person name="Foissac X."/>
            <person name="Salar P."/>
            <person name="Cai H."/>
            <person name="Yang J.Y."/>
            <person name="Davis R."/>
            <person name="Jones L."/>
            <person name="Rodoni B."/>
            <person name="Constable F.E."/>
        </authorList>
    </citation>
    <scope>NUCLEOTIDE SEQUENCE [LARGE SCALE GENOMIC DNA]</scope>
    <source>
        <strain evidence="2">BAWM-OMN-P26</strain>
    </source>
</reference>
<dbReference type="NCBIfam" id="TIGR03599">
    <property type="entry name" value="YloV"/>
    <property type="match status" value="1"/>
</dbReference>
<dbReference type="Gene3D" id="1.25.40.340">
    <property type="match status" value="1"/>
</dbReference>
<dbReference type="PANTHER" id="PTHR33434">
    <property type="entry name" value="DEGV DOMAIN-CONTAINING PROTEIN DR_1986-RELATED"/>
    <property type="match status" value="1"/>
</dbReference>
<dbReference type="Pfam" id="PF13684">
    <property type="entry name" value="FakA-like_C"/>
    <property type="match status" value="1"/>
</dbReference>
<dbReference type="Pfam" id="PF21645">
    <property type="entry name" value="FakA-like_M"/>
    <property type="match status" value="1"/>
</dbReference>
<name>A0A9K3STT2_9MOLU</name>
<dbReference type="AlphaFoldDB" id="A0A9K3STT2"/>
<proteinExistence type="predicted"/>